<dbReference type="AlphaFoldDB" id="A0A382NZ92"/>
<protein>
    <recommendedName>
        <fullName evidence="5">UvrD-like helicase ATP-binding domain-containing protein</fullName>
    </recommendedName>
</protein>
<dbReference type="GO" id="GO:0005524">
    <property type="term" value="F:ATP binding"/>
    <property type="evidence" value="ECO:0007669"/>
    <property type="project" value="UniProtKB-KW"/>
</dbReference>
<evidence type="ECO:0000256" key="2">
    <source>
        <dbReference type="ARBA" id="ARBA00022801"/>
    </source>
</evidence>
<dbReference type="GO" id="GO:0005829">
    <property type="term" value="C:cytosol"/>
    <property type="evidence" value="ECO:0007669"/>
    <property type="project" value="TreeGrafter"/>
</dbReference>
<dbReference type="Pfam" id="PF00580">
    <property type="entry name" value="UvrD-helicase"/>
    <property type="match status" value="1"/>
</dbReference>
<dbReference type="PANTHER" id="PTHR11070:SF63">
    <property type="entry name" value="DNA HELICASE IV"/>
    <property type="match status" value="1"/>
</dbReference>
<feature type="domain" description="UvrD-like helicase ATP-binding" evidence="5">
    <location>
        <begin position="190"/>
        <end position="339"/>
    </location>
</feature>
<evidence type="ECO:0000256" key="1">
    <source>
        <dbReference type="ARBA" id="ARBA00022741"/>
    </source>
</evidence>
<evidence type="ECO:0000313" key="6">
    <source>
        <dbReference type="EMBL" id="SVC66366.1"/>
    </source>
</evidence>
<dbReference type="Gene3D" id="3.40.50.300">
    <property type="entry name" value="P-loop containing nucleotide triphosphate hydrolases"/>
    <property type="match status" value="1"/>
</dbReference>
<accession>A0A382NZ92</accession>
<evidence type="ECO:0000256" key="3">
    <source>
        <dbReference type="ARBA" id="ARBA00022806"/>
    </source>
</evidence>
<dbReference type="InterPro" id="IPR027417">
    <property type="entry name" value="P-loop_NTPase"/>
</dbReference>
<dbReference type="PROSITE" id="PS51198">
    <property type="entry name" value="UVRD_HELICASE_ATP_BIND"/>
    <property type="match status" value="1"/>
</dbReference>
<keyword evidence="1" id="KW-0547">Nucleotide-binding</keyword>
<name>A0A382NZ92_9ZZZZ</name>
<feature type="non-terminal residue" evidence="6">
    <location>
        <position position="339"/>
    </location>
</feature>
<keyword evidence="2" id="KW-0378">Hydrolase</keyword>
<keyword evidence="4" id="KW-0067">ATP-binding</keyword>
<evidence type="ECO:0000259" key="5">
    <source>
        <dbReference type="PROSITE" id="PS51198"/>
    </source>
</evidence>
<gene>
    <name evidence="6" type="ORF">METZ01_LOCUS319220</name>
</gene>
<dbReference type="InterPro" id="IPR000212">
    <property type="entry name" value="DNA_helicase_UvrD/REP"/>
</dbReference>
<dbReference type="GO" id="GO:0016787">
    <property type="term" value="F:hydrolase activity"/>
    <property type="evidence" value="ECO:0007669"/>
    <property type="project" value="UniProtKB-KW"/>
</dbReference>
<dbReference type="SUPFAM" id="SSF52540">
    <property type="entry name" value="P-loop containing nucleoside triphosphate hydrolases"/>
    <property type="match status" value="1"/>
</dbReference>
<dbReference type="InterPro" id="IPR014016">
    <property type="entry name" value="UvrD-like_ATP-bd"/>
</dbReference>
<dbReference type="GO" id="GO:0003677">
    <property type="term" value="F:DNA binding"/>
    <property type="evidence" value="ECO:0007669"/>
    <property type="project" value="InterPro"/>
</dbReference>
<dbReference type="GO" id="GO:0043138">
    <property type="term" value="F:3'-5' DNA helicase activity"/>
    <property type="evidence" value="ECO:0007669"/>
    <property type="project" value="TreeGrafter"/>
</dbReference>
<dbReference type="GO" id="GO:0000725">
    <property type="term" value="P:recombinational repair"/>
    <property type="evidence" value="ECO:0007669"/>
    <property type="project" value="TreeGrafter"/>
</dbReference>
<dbReference type="PANTHER" id="PTHR11070">
    <property type="entry name" value="UVRD / RECB / PCRA DNA HELICASE FAMILY MEMBER"/>
    <property type="match status" value="1"/>
</dbReference>
<keyword evidence="3" id="KW-0347">Helicase</keyword>
<sequence length="339" mass="39236">MSETKHLTPGFFWRLLGYKGGSLNISEEGITLNKNKKTYFIENHSFVKKSQIKERLFGFDLVFTANEGQVKFGPLSRSIAKDAYEWLQSYWYLEIFSEINTAFKKIQSKLTSKYIRSSEWPSIINEAQIALNRFIEPPTKGLIDEAKSRPFEGISAYAKMGEIDLQKYRQKHIEDQKKKFSEYFNNIEAYPLTEDQIDACIIDEDNNLVLAGAGTGKTSTMVGRAGFLLNSDQAQPKDILMLAFANKASEEMQERIHNRIKRDDLNISTFHKLGIKIISEVERGKPSLSKYAEDNETNESIFKRDVNLWVNELLKDNSYKDKVIKYFENKDIIKQRCDR</sequence>
<proteinExistence type="predicted"/>
<dbReference type="EMBL" id="UINC01103746">
    <property type="protein sequence ID" value="SVC66366.1"/>
    <property type="molecule type" value="Genomic_DNA"/>
</dbReference>
<evidence type="ECO:0000256" key="4">
    <source>
        <dbReference type="ARBA" id="ARBA00022840"/>
    </source>
</evidence>
<reference evidence="6" key="1">
    <citation type="submission" date="2018-05" db="EMBL/GenBank/DDBJ databases">
        <authorList>
            <person name="Lanie J.A."/>
            <person name="Ng W.-L."/>
            <person name="Kazmierczak K.M."/>
            <person name="Andrzejewski T.M."/>
            <person name="Davidsen T.M."/>
            <person name="Wayne K.J."/>
            <person name="Tettelin H."/>
            <person name="Glass J.I."/>
            <person name="Rusch D."/>
            <person name="Podicherti R."/>
            <person name="Tsui H.-C.T."/>
            <person name="Winkler M.E."/>
        </authorList>
    </citation>
    <scope>NUCLEOTIDE SEQUENCE</scope>
</reference>
<organism evidence="6">
    <name type="scientific">marine metagenome</name>
    <dbReference type="NCBI Taxonomy" id="408172"/>
    <lineage>
        <taxon>unclassified sequences</taxon>
        <taxon>metagenomes</taxon>
        <taxon>ecological metagenomes</taxon>
    </lineage>
</organism>